<name>A0A921ITA3_9ACTN</name>
<evidence type="ECO:0000313" key="3">
    <source>
        <dbReference type="Proteomes" id="UP000753256"/>
    </source>
</evidence>
<accession>A0A921ITA3</accession>
<protein>
    <submittedName>
        <fullName evidence="2">Uncharacterized protein</fullName>
    </submittedName>
</protein>
<dbReference type="InterPro" id="IPR007612">
    <property type="entry name" value="LOR"/>
</dbReference>
<dbReference type="SUPFAM" id="SSF54518">
    <property type="entry name" value="Tubby C-terminal domain-like"/>
    <property type="match status" value="1"/>
</dbReference>
<evidence type="ECO:0000256" key="1">
    <source>
        <dbReference type="ARBA" id="ARBA00005437"/>
    </source>
</evidence>
<dbReference type="RefSeq" id="WP_273189672.1">
    <property type="nucleotide sequence ID" value="NZ_DYUZ01000017.1"/>
</dbReference>
<comment type="caution">
    <text evidence="2">The sequence shown here is derived from an EMBL/GenBank/DDBJ whole genome shotgun (WGS) entry which is preliminary data.</text>
</comment>
<comment type="similarity">
    <text evidence="1">Belongs to the LOR family.</text>
</comment>
<organism evidence="2 3">
    <name type="scientific">Enorma phocaeensis</name>
    <dbReference type="NCBI Taxonomy" id="1871019"/>
    <lineage>
        <taxon>Bacteria</taxon>
        <taxon>Bacillati</taxon>
        <taxon>Actinomycetota</taxon>
        <taxon>Coriobacteriia</taxon>
        <taxon>Coriobacteriales</taxon>
        <taxon>Coriobacteriaceae</taxon>
        <taxon>Enorma</taxon>
    </lineage>
</organism>
<reference evidence="2" key="1">
    <citation type="journal article" date="2021" name="PeerJ">
        <title>Extensive microbial diversity within the chicken gut microbiome revealed by metagenomics and culture.</title>
        <authorList>
            <person name="Gilroy R."/>
            <person name="Ravi A."/>
            <person name="Getino M."/>
            <person name="Pursley I."/>
            <person name="Horton D.L."/>
            <person name="Alikhan N.F."/>
            <person name="Baker D."/>
            <person name="Gharbi K."/>
            <person name="Hall N."/>
            <person name="Watson M."/>
            <person name="Adriaenssens E.M."/>
            <person name="Foster-Nyarko E."/>
            <person name="Jarju S."/>
            <person name="Secka A."/>
            <person name="Antonio M."/>
            <person name="Oren A."/>
            <person name="Chaudhuri R.R."/>
            <person name="La Ragione R."/>
            <person name="Hildebrand F."/>
            <person name="Pallen M.J."/>
        </authorList>
    </citation>
    <scope>NUCLEOTIDE SEQUENCE</scope>
    <source>
        <strain evidence="2">ChiHjej13B12-9602</strain>
    </source>
</reference>
<dbReference type="Proteomes" id="UP000753256">
    <property type="component" value="Unassembled WGS sequence"/>
</dbReference>
<dbReference type="Gene3D" id="2.40.160.200">
    <property type="entry name" value="LURP1-related"/>
    <property type="match status" value="1"/>
</dbReference>
<dbReference type="AlphaFoldDB" id="A0A921ITA3"/>
<dbReference type="InterPro" id="IPR025659">
    <property type="entry name" value="Tubby-like_C"/>
</dbReference>
<reference evidence="2" key="2">
    <citation type="submission" date="2021-09" db="EMBL/GenBank/DDBJ databases">
        <authorList>
            <person name="Gilroy R."/>
        </authorList>
    </citation>
    <scope>NUCLEOTIDE SEQUENCE</scope>
    <source>
        <strain evidence="2">ChiHjej13B12-9602</strain>
    </source>
</reference>
<sequence>MELRISSKRFTMHKEMDVFDAGGTLRYHAWSELMQLPVNETVIEDATGTEIARICPKQFSLLRSINTVTMADGTTFSLSRDPLGFNVRFEVPELGWELTGKGILACEFEIKDATGIVARIRKQSCAIMADYDVDIPHETDVERVVAIAVVLKQFLIRGQGAATAPAAPA</sequence>
<dbReference type="InterPro" id="IPR038595">
    <property type="entry name" value="LOR_sf"/>
</dbReference>
<dbReference type="EMBL" id="DYUZ01000017">
    <property type="protein sequence ID" value="HJG37118.1"/>
    <property type="molecule type" value="Genomic_DNA"/>
</dbReference>
<gene>
    <name evidence="2" type="ORF">K8V70_04560</name>
</gene>
<evidence type="ECO:0000313" key="2">
    <source>
        <dbReference type="EMBL" id="HJG37118.1"/>
    </source>
</evidence>
<dbReference type="Pfam" id="PF04525">
    <property type="entry name" value="LOR"/>
    <property type="match status" value="1"/>
</dbReference>
<proteinExistence type="inferred from homology"/>